<dbReference type="EMBL" id="BIMX01000017">
    <property type="protein sequence ID" value="GCF00309.1"/>
    <property type="molecule type" value="Genomic_DNA"/>
</dbReference>
<keyword evidence="2" id="KW-1185">Reference proteome</keyword>
<organism evidence="1 2">
    <name type="scientific">Zygosaccharomyces mellis</name>
    <dbReference type="NCBI Taxonomy" id="42258"/>
    <lineage>
        <taxon>Eukaryota</taxon>
        <taxon>Fungi</taxon>
        <taxon>Dikarya</taxon>
        <taxon>Ascomycota</taxon>
        <taxon>Saccharomycotina</taxon>
        <taxon>Saccharomycetes</taxon>
        <taxon>Saccharomycetales</taxon>
        <taxon>Saccharomycetaceae</taxon>
        <taxon>Zygosaccharomyces</taxon>
    </lineage>
</organism>
<dbReference type="Proteomes" id="UP000301737">
    <property type="component" value="Unassembled WGS sequence"/>
</dbReference>
<proteinExistence type="predicted"/>
<reference evidence="1 2" key="1">
    <citation type="submission" date="2019-01" db="EMBL/GenBank/DDBJ databases">
        <title>Draft Genome Sequencing of Zygosaccharomyces mellis Ca-7.</title>
        <authorList>
            <person name="Shiwa Y."/>
            <person name="Kanesaki Y."/>
            <person name="Ishige T."/>
            <person name="Mura K."/>
            <person name="Hori T."/>
            <person name="Tamura T."/>
        </authorList>
    </citation>
    <scope>NUCLEOTIDE SEQUENCE [LARGE SCALE GENOMIC DNA]</scope>
    <source>
        <strain evidence="1 2">Ca-7</strain>
    </source>
</reference>
<sequence length="107" mass="11526">MRTSLLGEVDAAIFNSLARPLKGVLDGVGDILVNVLDLLGEVVGTVFYLTEDGKLYIEGMDPAAGVPGFSLNDQDELLYKGEQLLGGFDGQNLKLTKNSENNKRNLL</sequence>
<accession>A0A4C2EE76</accession>
<comment type="caution">
    <text evidence="1">The sequence shown here is derived from an EMBL/GenBank/DDBJ whole genome shotgun (WGS) entry which is preliminary data.</text>
</comment>
<evidence type="ECO:0000313" key="1">
    <source>
        <dbReference type="EMBL" id="GCF00309.1"/>
    </source>
</evidence>
<protein>
    <submittedName>
        <fullName evidence="1">Uncharacterized protein</fullName>
    </submittedName>
</protein>
<gene>
    <name evidence="1" type="ORF">ZYGM_001541</name>
</gene>
<evidence type="ECO:0000313" key="2">
    <source>
        <dbReference type="Proteomes" id="UP000301737"/>
    </source>
</evidence>
<dbReference type="AlphaFoldDB" id="A0A4C2EE76"/>
<name>A0A4C2EE76_9SACH</name>